<evidence type="ECO:0000256" key="1">
    <source>
        <dbReference type="ARBA" id="ARBA00011900"/>
    </source>
</evidence>
<evidence type="ECO:0000256" key="4">
    <source>
        <dbReference type="ARBA" id="ARBA00022691"/>
    </source>
</evidence>
<dbReference type="EC" id="2.1.1.72" evidence="1"/>
<dbReference type="GO" id="GO:0003676">
    <property type="term" value="F:nucleic acid binding"/>
    <property type="evidence" value="ECO:0007669"/>
    <property type="project" value="InterPro"/>
</dbReference>
<dbReference type="PRINTS" id="PR00507">
    <property type="entry name" value="N12N6MTFRASE"/>
</dbReference>
<proteinExistence type="predicted"/>
<comment type="catalytic activity">
    <reaction evidence="5">
        <text>a 2'-deoxyadenosine in DNA + S-adenosyl-L-methionine = an N(6)-methyl-2'-deoxyadenosine in DNA + S-adenosyl-L-homocysteine + H(+)</text>
        <dbReference type="Rhea" id="RHEA:15197"/>
        <dbReference type="Rhea" id="RHEA-COMP:12418"/>
        <dbReference type="Rhea" id="RHEA-COMP:12419"/>
        <dbReference type="ChEBI" id="CHEBI:15378"/>
        <dbReference type="ChEBI" id="CHEBI:57856"/>
        <dbReference type="ChEBI" id="CHEBI:59789"/>
        <dbReference type="ChEBI" id="CHEBI:90615"/>
        <dbReference type="ChEBI" id="CHEBI:90616"/>
        <dbReference type="EC" id="2.1.1.72"/>
    </reaction>
</comment>
<dbReference type="EMBL" id="BRXS01000001">
    <property type="protein sequence ID" value="GLC24233.1"/>
    <property type="molecule type" value="Genomic_DNA"/>
</dbReference>
<keyword evidence="2" id="KW-0489">Methyltransferase</keyword>
<dbReference type="InterPro" id="IPR029063">
    <property type="entry name" value="SAM-dependent_MTases_sf"/>
</dbReference>
<evidence type="ECO:0000313" key="8">
    <source>
        <dbReference type="Proteomes" id="UP001161325"/>
    </source>
</evidence>
<accession>A0AA37QEF3</accession>
<reference evidence="7" key="1">
    <citation type="submission" date="2022-08" db="EMBL/GenBank/DDBJ databases">
        <title>Draft genome sequencing of Roseisolibacter agri AW1220.</title>
        <authorList>
            <person name="Tobiishi Y."/>
            <person name="Tonouchi A."/>
        </authorList>
    </citation>
    <scope>NUCLEOTIDE SEQUENCE</scope>
    <source>
        <strain evidence="7">AW1220</strain>
    </source>
</reference>
<dbReference type="Proteomes" id="UP001161325">
    <property type="component" value="Unassembled WGS sequence"/>
</dbReference>
<dbReference type="InterPro" id="IPR050953">
    <property type="entry name" value="N4_N6_ade-DNA_methylase"/>
</dbReference>
<dbReference type="GO" id="GO:0009007">
    <property type="term" value="F:site-specific DNA-methyltransferase (adenine-specific) activity"/>
    <property type="evidence" value="ECO:0007669"/>
    <property type="project" value="UniProtKB-EC"/>
</dbReference>
<evidence type="ECO:0000313" key="7">
    <source>
        <dbReference type="EMBL" id="GLC24233.1"/>
    </source>
</evidence>
<protein>
    <recommendedName>
        <fullName evidence="1">site-specific DNA-methyltransferase (adenine-specific)</fullName>
        <ecNumber evidence="1">2.1.1.72</ecNumber>
    </recommendedName>
</protein>
<evidence type="ECO:0000256" key="5">
    <source>
        <dbReference type="ARBA" id="ARBA00047942"/>
    </source>
</evidence>
<feature type="domain" description="Type II methyltransferase M.TaqI-like" evidence="6">
    <location>
        <begin position="460"/>
        <end position="758"/>
    </location>
</feature>
<dbReference type="InterPro" id="IPR002052">
    <property type="entry name" value="DNA_methylase_N6_adenine_CS"/>
</dbReference>
<dbReference type="PROSITE" id="PS00092">
    <property type="entry name" value="N6_MTASE"/>
    <property type="match status" value="1"/>
</dbReference>
<evidence type="ECO:0000256" key="2">
    <source>
        <dbReference type="ARBA" id="ARBA00022603"/>
    </source>
</evidence>
<keyword evidence="8" id="KW-1185">Reference proteome</keyword>
<organism evidence="7 8">
    <name type="scientific">Roseisolibacter agri</name>
    <dbReference type="NCBI Taxonomy" id="2014610"/>
    <lineage>
        <taxon>Bacteria</taxon>
        <taxon>Pseudomonadati</taxon>
        <taxon>Gemmatimonadota</taxon>
        <taxon>Gemmatimonadia</taxon>
        <taxon>Gemmatimonadales</taxon>
        <taxon>Gemmatimonadaceae</taxon>
        <taxon>Roseisolibacter</taxon>
    </lineage>
</organism>
<comment type="caution">
    <text evidence="7">The sequence shown here is derived from an EMBL/GenBank/DDBJ whole genome shotgun (WGS) entry which is preliminary data.</text>
</comment>
<dbReference type="InterPro" id="IPR011639">
    <property type="entry name" value="MethylTrfase_TaqI-like_dom"/>
</dbReference>
<dbReference type="PANTHER" id="PTHR33841">
    <property type="entry name" value="DNA METHYLTRANSFERASE YEEA-RELATED"/>
    <property type="match status" value="1"/>
</dbReference>
<dbReference type="SUPFAM" id="SSF53335">
    <property type="entry name" value="S-adenosyl-L-methionine-dependent methyltransferases"/>
    <property type="match status" value="1"/>
</dbReference>
<evidence type="ECO:0000259" key="6">
    <source>
        <dbReference type="Pfam" id="PF07669"/>
    </source>
</evidence>
<name>A0AA37QEF3_9BACT</name>
<evidence type="ECO:0000256" key="3">
    <source>
        <dbReference type="ARBA" id="ARBA00022679"/>
    </source>
</evidence>
<dbReference type="AlphaFoldDB" id="A0AA37QEF3"/>
<keyword evidence="4" id="KW-0949">S-adenosyl-L-methionine</keyword>
<dbReference type="GO" id="GO:0032259">
    <property type="term" value="P:methylation"/>
    <property type="evidence" value="ECO:0007669"/>
    <property type="project" value="UniProtKB-KW"/>
</dbReference>
<dbReference type="Pfam" id="PF07669">
    <property type="entry name" value="Eco57I"/>
    <property type="match status" value="1"/>
</dbReference>
<sequence length="1129" mass="121197">MRVRLALAAQLLADARSLPALLPIARAAGFASAPLTLPHDTRRTLGIDEAIITRARLVVGPGALRALLATVPARTPLRDAARTLASRLALHAAHERWLLLLVRDDGGALAVAAWTPVANRPPRLHALLCDPRDVRDSDAETLRTLLAHAPAPSATDVDALLAHQRWLDVLGRDRLGTRFYHALARTVATLADAATATVPDADARADLALLHTTRCLFLAFLEAKGWLDGDPAFLAHRFDACMANGGDFHRRVLRPLFFGTLNTPRSRRAPVARAFGRIPFLNGGLFAPTALERRHRRLHLDDAALGTLVHDLLASHRFTAREDAAAWSEAAVDPEMLGRAFESLMHARDRRATGAFYTPQAMVERVTSAGLRTALLAPPPRGHDALPPTLVDASLAGHDVASDPRAATLRRRVLALRALDPACGSGAFLVHALERLADLLATAGDARPLADLRRALLTHTIFGVDRNTTAVWLAELRLWLSVVIEADVDDPLRVPPLPNLDHNVRVGDALALPTGLALPADATWGGAPWGSGAPVRAGGALATQRARYARCTGARKRAAARALDDAERARALATLDRALLALRHERRELLAAARARDLFGDRRPPSTRDRERLLALRRAIRAATRHRRAIADGAALPFGFGWHFGDAAAASGFDLVVGNPPWVRPHAIPAAERDALRATYACARDAAWRTGAALAGAGMGFGSQVDLAAPFVERSLALLRPGGALSLLVPAKLWRALAGGGLRTLLAREAELHALEDWTEAPAAFDAATYPSLVVATRRASHDDATPARETHLPHVAIRVHRRAGIAESRLAPHALALDADPASPWLLLPRDVRAAFDRLRAAGPPLGATSLARATLGVKCGCNDAFLVDVEPGDGPLATVHARGRTGTVERGLLRPALRGEDLARGSDAPLTNSIVWTHCDDGAPLPTLPPRALRWLAPWRARLAARSDARSSRAWWTLFRTHGADARRPRVAWADLARTPLPRLMPAGDPTVPLNSCYVASFDDPRDARAFATLLAAPPLVAWLGALAEPARGGFRRHLAWTVALLPVPADWRAARDLLADAWTATPGARTLAVCAAYGIPPHALAPLLAWDAGLVHADALPHDDDAMRAARMVRERHATHAASCRR</sequence>
<dbReference type="PANTHER" id="PTHR33841:SF1">
    <property type="entry name" value="DNA METHYLTRANSFERASE A"/>
    <property type="match status" value="1"/>
</dbReference>
<dbReference type="Gene3D" id="3.40.50.150">
    <property type="entry name" value="Vaccinia Virus protein VP39"/>
    <property type="match status" value="1"/>
</dbReference>
<dbReference type="GO" id="GO:0006304">
    <property type="term" value="P:DNA modification"/>
    <property type="evidence" value="ECO:0007669"/>
    <property type="project" value="InterPro"/>
</dbReference>
<keyword evidence="3" id="KW-0808">Transferase</keyword>
<gene>
    <name evidence="7" type="ORF">rosag_07460</name>
</gene>